<dbReference type="RefSeq" id="WP_066443390.1">
    <property type="nucleotide sequence ID" value="NZ_CP014226.1"/>
</dbReference>
<reference evidence="3 4" key="1">
    <citation type="journal article" date="2016" name="Genome Announc.">
        <title>Draft Genome Sequence of 'Halomonas chromatireducens' Strain AGD 8-3, a Haloalkaliphilic Chromate- and Selenite-Reducing Gammaproteobacterium.</title>
        <authorList>
            <person name="Sharko F.S."/>
            <person name="Shapovalova A.A."/>
            <person name="Tsygankova S.V."/>
            <person name="Komova A.V."/>
            <person name="Boulygina E.S."/>
            <person name="Teslyuk A.B."/>
            <person name="Gotovtsev P.M."/>
            <person name="Namsaraev Z.B."/>
            <person name="Khijniak T.V."/>
            <person name="Nedoluzhko A.V."/>
            <person name="Vasilov R.G."/>
        </authorList>
    </citation>
    <scope>NUCLEOTIDE SEQUENCE [LARGE SCALE GENOMIC DNA]</scope>
    <source>
        <strain evidence="3 4">AGD 8-3</strain>
    </source>
</reference>
<evidence type="ECO:0000256" key="1">
    <source>
        <dbReference type="SAM" id="Phobius"/>
    </source>
</evidence>
<evidence type="ECO:0000313" key="3">
    <source>
        <dbReference type="EMBL" id="AMC99131.1"/>
    </source>
</evidence>
<dbReference type="EMBL" id="CP014226">
    <property type="protein sequence ID" value="AMC99131.1"/>
    <property type="molecule type" value="Genomic_DNA"/>
</dbReference>
<accession>A0A0X8HAN0</accession>
<gene>
    <name evidence="3" type="ORF">LOKO_00027</name>
</gene>
<keyword evidence="4" id="KW-1185">Reference proteome</keyword>
<proteinExistence type="predicted"/>
<protein>
    <submittedName>
        <fullName evidence="3">Nuclease-related domain protein</fullName>
    </submittedName>
</protein>
<feature type="domain" description="NERD" evidence="2">
    <location>
        <begin position="125"/>
        <end position="240"/>
    </location>
</feature>
<reference evidence="3 4" key="2">
    <citation type="submission" date="2016-02" db="EMBL/GenBank/DDBJ databases">
        <authorList>
            <person name="Wen L."/>
            <person name="He K."/>
            <person name="Yang H."/>
        </authorList>
    </citation>
    <scope>NUCLEOTIDE SEQUENCE [LARGE SCALE GENOMIC DNA]</scope>
    <source>
        <strain evidence="3 4">AGD 8-3</strain>
    </source>
</reference>
<keyword evidence="1" id="KW-0812">Transmembrane</keyword>
<evidence type="ECO:0000313" key="4">
    <source>
        <dbReference type="Proteomes" id="UP000063387"/>
    </source>
</evidence>
<dbReference type="AlphaFoldDB" id="A0A0X8HAN0"/>
<feature type="transmembrane region" description="Helical" evidence="1">
    <location>
        <begin position="94"/>
        <end position="113"/>
    </location>
</feature>
<dbReference type="Pfam" id="PF08378">
    <property type="entry name" value="NERD"/>
    <property type="match status" value="1"/>
</dbReference>
<organism evidence="3 4">
    <name type="scientific">Halomonas chromatireducens</name>
    <dbReference type="NCBI Taxonomy" id="507626"/>
    <lineage>
        <taxon>Bacteria</taxon>
        <taxon>Pseudomonadati</taxon>
        <taxon>Pseudomonadota</taxon>
        <taxon>Gammaproteobacteria</taxon>
        <taxon>Oceanospirillales</taxon>
        <taxon>Halomonadaceae</taxon>
        <taxon>Halomonas</taxon>
    </lineage>
</organism>
<dbReference type="Proteomes" id="UP000063387">
    <property type="component" value="Chromosome"/>
</dbReference>
<sequence length="304" mass="34016">MAWLEYLLPLIFLFPLGAMAVIVIALRNLHDARVRSPFNARPLREPGQALRDRLDRAFAALFLDGALGPIVSLAPLVYGMGRMLFASRQNWLEWALYGALSTVLVLIYCFLLIRDFQLIRRIKLGLACELAVGQELERMIHPEAHPYYVFHDVPTDTDTIDHVAVTPHGVFVVETRARTRPFTADGREINVVTVEPKRLRFPGWSEQRPLAKTLATTRWLGEWLENRCGAPVPIMGVLTLPGWDIICAGTPEGLMVVSGESLAQQLEEKQLGPIDDDMHDKVIAALIERAAELEKNTPLNAPSI</sequence>
<dbReference type="PATRIC" id="fig|507626.3.peg.28"/>
<keyword evidence="1" id="KW-0472">Membrane</keyword>
<evidence type="ECO:0000259" key="2">
    <source>
        <dbReference type="Pfam" id="PF08378"/>
    </source>
</evidence>
<dbReference type="KEGG" id="hco:LOKO_00027"/>
<dbReference type="STRING" id="507626.LOKO_00027"/>
<name>A0A0X8HAN0_9GAMM</name>
<dbReference type="InterPro" id="IPR011528">
    <property type="entry name" value="NERD"/>
</dbReference>
<dbReference type="OrthoDB" id="572185at2"/>
<keyword evidence="1" id="KW-1133">Transmembrane helix</keyword>
<feature type="transmembrane region" description="Helical" evidence="1">
    <location>
        <begin position="57"/>
        <end position="78"/>
    </location>
</feature>
<feature type="transmembrane region" description="Helical" evidence="1">
    <location>
        <begin position="6"/>
        <end position="26"/>
    </location>
</feature>